<name>R4T884_9CAUD</name>
<sequence>MNAQQLLDEWEEGETTGVRPARVKQIRDDLREVTGLHVPRRTHEIESWLETMKSQVTRKLREAAEAMEESDDGDGEDEDAE</sequence>
<dbReference type="RefSeq" id="YP_008059681.1">
    <property type="nucleotide sequence ID" value="NC_021330.1"/>
</dbReference>
<evidence type="ECO:0000313" key="3">
    <source>
        <dbReference type="Proteomes" id="UP000202086"/>
    </source>
</evidence>
<feature type="region of interest" description="Disordered" evidence="1">
    <location>
        <begin position="62"/>
        <end position="81"/>
    </location>
</feature>
<proteinExistence type="predicted"/>
<accession>R4T884</accession>
<dbReference type="KEGG" id="vg:16193576"/>
<feature type="compositionally biased region" description="Acidic residues" evidence="1">
    <location>
        <begin position="65"/>
        <end position="81"/>
    </location>
</feature>
<reference evidence="2 3" key="1">
    <citation type="submission" date="2012-12" db="EMBL/GenBank/DDBJ databases">
        <authorList>
            <person name="Sencilo A."/>
            <person name="Jacobs-Sera D."/>
            <person name="Russell D.A."/>
            <person name="Ko C."/>
            <person name="Atanasova N."/>
            <person name="Osterlund E."/>
            <person name="Oksanen H.M."/>
            <person name="Bamford D.H."/>
            <person name="Hatfull G.F."/>
            <person name="Roine E."/>
            <person name="Hendrix R.W."/>
        </authorList>
    </citation>
    <scope>NUCLEOTIDE SEQUENCE [LARGE SCALE GENOMIC DNA]</scope>
</reference>
<dbReference type="GeneID" id="16193576"/>
<gene>
    <name evidence="2" type="primary">120</name>
    <name evidence="2" type="ORF">DNAM5_120</name>
</gene>
<evidence type="ECO:0000313" key="2">
    <source>
        <dbReference type="EMBL" id="AGM11979.1"/>
    </source>
</evidence>
<evidence type="ECO:0000256" key="1">
    <source>
        <dbReference type="SAM" id="MobiDB-lite"/>
    </source>
</evidence>
<dbReference type="EMBL" id="KC292029">
    <property type="protein sequence ID" value="AGM11979.1"/>
    <property type="molecule type" value="Genomic_DNA"/>
</dbReference>
<protein>
    <submittedName>
        <fullName evidence="2">Uncharacterized protein</fullName>
    </submittedName>
</protein>
<keyword evidence="3" id="KW-1185">Reference proteome</keyword>
<dbReference type="Proteomes" id="UP000202086">
    <property type="component" value="Segment"/>
</dbReference>
<organism evidence="2 3">
    <name type="scientific">Haloarcula californiae tailed virus 1</name>
    <dbReference type="NCBI Taxonomy" id="1273746"/>
    <lineage>
        <taxon>Viruses</taxon>
        <taxon>Duplodnaviria</taxon>
        <taxon>Heunggongvirae</taxon>
        <taxon>Uroviricota</taxon>
        <taxon>Caudoviricetes</taxon>
        <taxon>Thumleimavirales</taxon>
        <taxon>Druskaviridae</taxon>
        <taxon>Hacavirus</taxon>
        <taxon>Hacavirus italiense</taxon>
        <taxon>Hacavirus HCTV1</taxon>
    </lineage>
</organism>